<proteinExistence type="predicted"/>
<comment type="caution">
    <text evidence="1">The sequence shown here is derived from an EMBL/GenBank/DDBJ whole genome shotgun (WGS) entry which is preliminary data.</text>
</comment>
<organism evidence="1 2">
    <name type="scientific">Tritrichomonas musculus</name>
    <dbReference type="NCBI Taxonomy" id="1915356"/>
    <lineage>
        <taxon>Eukaryota</taxon>
        <taxon>Metamonada</taxon>
        <taxon>Parabasalia</taxon>
        <taxon>Tritrichomonadida</taxon>
        <taxon>Tritrichomonadidae</taxon>
        <taxon>Tritrichomonas</taxon>
    </lineage>
</organism>
<dbReference type="Proteomes" id="UP001470230">
    <property type="component" value="Unassembled WGS sequence"/>
</dbReference>
<dbReference type="EMBL" id="JAPFFF010000014">
    <property type="protein sequence ID" value="KAK8870654.1"/>
    <property type="molecule type" value="Genomic_DNA"/>
</dbReference>
<evidence type="ECO:0008006" key="3">
    <source>
        <dbReference type="Google" id="ProtNLM"/>
    </source>
</evidence>
<evidence type="ECO:0000313" key="2">
    <source>
        <dbReference type="Proteomes" id="UP001470230"/>
    </source>
</evidence>
<dbReference type="PANTHER" id="PTHR12894">
    <property type="entry name" value="CNH DOMAIN CONTAINING"/>
    <property type="match status" value="1"/>
</dbReference>
<gene>
    <name evidence="1" type="ORF">M9Y10_008541</name>
</gene>
<protein>
    <recommendedName>
        <fullName evidence="3">Vacuolar sorting protein 39/Transforming growth factor beta receptor-associated domain-containing protein</fullName>
    </recommendedName>
</protein>
<dbReference type="PANTHER" id="PTHR12894:SF27">
    <property type="entry name" value="TRANSFORMING GROWTH FACTOR-BETA RECEPTOR-ASSOCIATED PROTEIN 1"/>
    <property type="match status" value="1"/>
</dbReference>
<sequence>MTNPDNHIEIPTPFPSDSITAIAYYKPNISKFILNGNLWIGTKNGSLHIAEEVIESRTSFIFRSTMRTARKNFIVKEIIPIYEDPPCTLVHWMGGNGQAGPVQVIYPGGVRVQIFEEANRILYTTVNKAKAKNSENRSLIGILHGESITFFEFIGDMVVEKNKIEKLSDGFIEAIEMGEESIIYFSKGCYHKYDLYNLTDTRISTSTIGELKNKINPFVVKVAPETFIIAYKEFMMIIGLNTKEREAMIHYDKNNKVPHRILIFKDIMYQFYDNLFTRQPIIPLQTGSDPQVFNFQSVFLSCMVGDNLIIVTPKSVQMIGTIPQPPDLANKIIEKGGVYDEFENLMNKLSKEQVSEIISDIFDIIWKNGKYELAFDLISTHLILNNINKYVSLMPILIIDAPDENAINSSNMNNQQINFDIDQIYIQKRNYTISPDVKPLEENDKRYLNKMLDFLSFTRSMYIQNICKYKDSIHDVNTALAQCYAAFSKTRELDELIVENHLDLRPLQYFIRERSKILSLNPSYAILQSNIGEVDEAVLIWQKLDLALAKSNKFNPMFVTEASYAVQKLRDSSNLISYLNWIFEKDPNSPELAINAILSINHDPTEINSWMSSKGLDNYKLRYCVYIVTQSNSNTNSRNSFNVSSAGKASTLANETFISLLDILSEIDNSDFDLNRLQFTKSSKDGTAGGVFKLNAKKEIFQYLMKILELHAGSINESDAENHITDNIDINIKLALYRVKRMYEKGIKLMLQKSANSEFPEEKVQEFCRLAPEPDAAFSVLINIIDPKDLIPKFKNFILDNLTYMNIPELITHIPKNLKMNEVQLILKKSYNILQSRINNLNNQIAVAKSIKVDTLYRKTQVQANYCYLRKDVRCAKCGNKILEEQQCVMAPGGTSMPVYHPRCKPILFT</sequence>
<evidence type="ECO:0000313" key="1">
    <source>
        <dbReference type="EMBL" id="KAK8870654.1"/>
    </source>
</evidence>
<dbReference type="InterPro" id="IPR032914">
    <property type="entry name" value="Vam6/VPS39/TRAP1"/>
</dbReference>
<reference evidence="1 2" key="1">
    <citation type="submission" date="2024-04" db="EMBL/GenBank/DDBJ databases">
        <title>Tritrichomonas musculus Genome.</title>
        <authorList>
            <person name="Alves-Ferreira E."/>
            <person name="Grigg M."/>
            <person name="Lorenzi H."/>
            <person name="Galac M."/>
        </authorList>
    </citation>
    <scope>NUCLEOTIDE SEQUENCE [LARGE SCALE GENOMIC DNA]</scope>
    <source>
        <strain evidence="1 2">EAF2021</strain>
    </source>
</reference>
<keyword evidence="2" id="KW-1185">Reference proteome</keyword>
<accession>A0ABR2IYN5</accession>
<name>A0ABR2IYN5_9EUKA</name>